<evidence type="ECO:0000313" key="2">
    <source>
        <dbReference type="EMBL" id="MBB4688221.1"/>
    </source>
</evidence>
<evidence type="ECO:0000313" key="3">
    <source>
        <dbReference type="Proteomes" id="UP000581769"/>
    </source>
</evidence>
<name>A0A840IZD6_9PSEU</name>
<dbReference type="EMBL" id="JACHMG010000001">
    <property type="protein sequence ID" value="MBB4688221.1"/>
    <property type="molecule type" value="Genomic_DNA"/>
</dbReference>
<keyword evidence="1" id="KW-1133">Transmembrane helix</keyword>
<reference evidence="2 3" key="1">
    <citation type="submission" date="2020-08" db="EMBL/GenBank/DDBJ databases">
        <title>Sequencing the genomes of 1000 actinobacteria strains.</title>
        <authorList>
            <person name="Klenk H.-P."/>
        </authorList>
    </citation>
    <scope>NUCLEOTIDE SEQUENCE [LARGE SCALE GENOMIC DNA]</scope>
    <source>
        <strain evidence="2 3">DSM 45859</strain>
    </source>
</reference>
<organism evidence="2 3">
    <name type="scientific">Amycolatopsis jiangsuensis</name>
    <dbReference type="NCBI Taxonomy" id="1181879"/>
    <lineage>
        <taxon>Bacteria</taxon>
        <taxon>Bacillati</taxon>
        <taxon>Actinomycetota</taxon>
        <taxon>Actinomycetes</taxon>
        <taxon>Pseudonocardiales</taxon>
        <taxon>Pseudonocardiaceae</taxon>
        <taxon>Amycolatopsis</taxon>
    </lineage>
</organism>
<keyword evidence="1" id="KW-0812">Transmembrane</keyword>
<sequence length="99" mass="10391">MTISTGGPPMPPQPNETQRYGLRQRADAVLTASFRLILITMLALGAVVVLLQIAGLVTVNAGLVEGAADALQPTLFAISAVFGVLTLLLAYVRGWRSGE</sequence>
<comment type="caution">
    <text evidence="2">The sequence shown here is derived from an EMBL/GenBank/DDBJ whole genome shotgun (WGS) entry which is preliminary data.</text>
</comment>
<keyword evidence="3" id="KW-1185">Reference proteome</keyword>
<protein>
    <submittedName>
        <fullName evidence="2">Uncharacterized protein</fullName>
    </submittedName>
</protein>
<evidence type="ECO:0000256" key="1">
    <source>
        <dbReference type="SAM" id="Phobius"/>
    </source>
</evidence>
<accession>A0A840IZD6</accession>
<keyword evidence="1" id="KW-0472">Membrane</keyword>
<feature type="transmembrane region" description="Helical" evidence="1">
    <location>
        <begin position="28"/>
        <end position="54"/>
    </location>
</feature>
<dbReference type="RefSeq" id="WP_184782943.1">
    <property type="nucleotide sequence ID" value="NZ_JACHMG010000001.1"/>
</dbReference>
<gene>
    <name evidence="2" type="ORF">BJY18_005706</name>
</gene>
<dbReference type="Proteomes" id="UP000581769">
    <property type="component" value="Unassembled WGS sequence"/>
</dbReference>
<dbReference type="AlphaFoldDB" id="A0A840IZD6"/>
<feature type="transmembrane region" description="Helical" evidence="1">
    <location>
        <begin position="74"/>
        <end position="92"/>
    </location>
</feature>
<proteinExistence type="predicted"/>